<evidence type="ECO:0000313" key="2">
    <source>
        <dbReference type="Proteomes" id="UP001163603"/>
    </source>
</evidence>
<gene>
    <name evidence="1" type="ORF">Pint_03762</name>
</gene>
<dbReference type="Proteomes" id="UP001163603">
    <property type="component" value="Chromosome 3"/>
</dbReference>
<protein>
    <submittedName>
        <fullName evidence="1">Uncharacterized protein</fullName>
    </submittedName>
</protein>
<comment type="caution">
    <text evidence="1">The sequence shown here is derived from an EMBL/GenBank/DDBJ whole genome shotgun (WGS) entry which is preliminary data.</text>
</comment>
<evidence type="ECO:0000313" key="1">
    <source>
        <dbReference type="EMBL" id="KAJ0045935.1"/>
    </source>
</evidence>
<name>A0ACC0Z6D7_9ROSI</name>
<accession>A0ACC0Z6D7</accession>
<dbReference type="EMBL" id="CM047738">
    <property type="protein sequence ID" value="KAJ0045935.1"/>
    <property type="molecule type" value="Genomic_DNA"/>
</dbReference>
<keyword evidence="2" id="KW-1185">Reference proteome</keyword>
<reference evidence="2" key="1">
    <citation type="journal article" date="2023" name="G3 (Bethesda)">
        <title>Genome assembly and association tests identify interacting loci associated with vigor, precocity, and sex in interspecific pistachio rootstocks.</title>
        <authorList>
            <person name="Palmer W."/>
            <person name="Jacygrad E."/>
            <person name="Sagayaradj S."/>
            <person name="Cavanaugh K."/>
            <person name="Han R."/>
            <person name="Bertier L."/>
            <person name="Beede B."/>
            <person name="Kafkas S."/>
            <person name="Golino D."/>
            <person name="Preece J."/>
            <person name="Michelmore R."/>
        </authorList>
    </citation>
    <scope>NUCLEOTIDE SEQUENCE [LARGE SCALE GENOMIC DNA]</scope>
</reference>
<proteinExistence type="predicted"/>
<organism evidence="1 2">
    <name type="scientific">Pistacia integerrima</name>
    <dbReference type="NCBI Taxonomy" id="434235"/>
    <lineage>
        <taxon>Eukaryota</taxon>
        <taxon>Viridiplantae</taxon>
        <taxon>Streptophyta</taxon>
        <taxon>Embryophyta</taxon>
        <taxon>Tracheophyta</taxon>
        <taxon>Spermatophyta</taxon>
        <taxon>Magnoliopsida</taxon>
        <taxon>eudicotyledons</taxon>
        <taxon>Gunneridae</taxon>
        <taxon>Pentapetalae</taxon>
        <taxon>rosids</taxon>
        <taxon>malvids</taxon>
        <taxon>Sapindales</taxon>
        <taxon>Anacardiaceae</taxon>
        <taxon>Pistacia</taxon>
    </lineage>
</organism>
<sequence length="151" mass="16738">MGEPGKMLVSLVGLRGSVPDPVPVEVVSDKICAAIKIPVPKGADANQKLHSYLQQKRYIIFLDGIWSNDEWNHIQHALPDGRPGSRTIISTRKGDVASYCVKPWNHMYSLEALTRDEGWELSVIRPSEEIIALNAWLAVLCISSHGVNDCH</sequence>